<keyword evidence="4 6" id="KW-1133">Transmembrane helix</keyword>
<dbReference type="EnsemblBacteria" id="CAC12137">
    <property type="protein sequence ID" value="CAC12137"/>
    <property type="gene ID" value="CAC12137"/>
</dbReference>
<dbReference type="HOGENOM" id="CLU_978689_0_0_2"/>
<sequence>MKEIKYLIPYVLISSFSYYFAKNGVDQVSPAIFMSMRYFIAGLTLLPFAKHLKFSWSILILSIMTSTSTALWAYGLIYVSPAESAILSYSMPVFSLPIAFLMVKEKPSAIEIAGISIGFAGVILYGMPLMHGFTLFGAILTIANAVFWALFTVYYRKLKEEDPVSINTMQFFIGGAILLAYIPFDTRFDPGLSFVADVLWMALLGGSVQFILWNVMIKMSSVNKITVLAFSVPIFTMILSIFIDHEIPNIMEIAGVIVMFTGIFLSRLKGGISVVKETST</sequence>
<dbReference type="EMBL" id="AL445066">
    <property type="protein sequence ID" value="CAC12137.1"/>
    <property type="molecule type" value="Genomic_DNA"/>
</dbReference>
<feature type="transmembrane region" description="Helical" evidence="6">
    <location>
        <begin position="85"/>
        <end position="103"/>
    </location>
</feature>
<dbReference type="OrthoDB" id="34518at2157"/>
<feature type="transmembrane region" description="Helical" evidence="6">
    <location>
        <begin position="225"/>
        <end position="243"/>
    </location>
</feature>
<accession>Q9HJG1</accession>
<evidence type="ECO:0000256" key="5">
    <source>
        <dbReference type="ARBA" id="ARBA00023136"/>
    </source>
</evidence>
<dbReference type="Proteomes" id="UP000001024">
    <property type="component" value="Chromosome"/>
</dbReference>
<feature type="transmembrane region" description="Helical" evidence="6">
    <location>
        <begin position="249"/>
        <end position="266"/>
    </location>
</feature>
<dbReference type="AlphaFoldDB" id="Q9HJG1"/>
<evidence type="ECO:0000256" key="4">
    <source>
        <dbReference type="ARBA" id="ARBA00022989"/>
    </source>
</evidence>
<dbReference type="RefSeq" id="WP_010901419.1">
    <property type="nucleotide sequence ID" value="NC_002578.1"/>
</dbReference>
<dbReference type="InterPro" id="IPR050638">
    <property type="entry name" value="AA-Vitamin_Transporters"/>
</dbReference>
<feature type="transmembrane region" description="Helical" evidence="6">
    <location>
        <begin position="133"/>
        <end position="154"/>
    </location>
</feature>
<dbReference type="PANTHER" id="PTHR32322">
    <property type="entry name" value="INNER MEMBRANE TRANSPORTER"/>
    <property type="match status" value="1"/>
</dbReference>
<dbReference type="KEGG" id="tac:Ta1008"/>
<dbReference type="FunCoup" id="Q9HJG1">
    <property type="interactions" value="25"/>
</dbReference>
<feature type="transmembrane region" description="Helical" evidence="6">
    <location>
        <begin position="190"/>
        <end position="213"/>
    </location>
</feature>
<dbReference type="PANTHER" id="PTHR32322:SF18">
    <property type="entry name" value="S-ADENOSYLMETHIONINE_S-ADENOSYLHOMOCYSTEINE TRANSPORTER"/>
    <property type="match status" value="1"/>
</dbReference>
<feature type="domain" description="EamA" evidence="7">
    <location>
        <begin position="136"/>
        <end position="266"/>
    </location>
</feature>
<gene>
    <name evidence="8" type="ordered locus">Ta1008</name>
</gene>
<proteinExistence type="predicted"/>
<feature type="transmembrane region" description="Helical" evidence="6">
    <location>
        <begin position="56"/>
        <end position="79"/>
    </location>
</feature>
<evidence type="ECO:0000259" key="7">
    <source>
        <dbReference type="Pfam" id="PF00892"/>
    </source>
</evidence>
<evidence type="ECO:0000313" key="8">
    <source>
        <dbReference type="EMBL" id="CAC12137.1"/>
    </source>
</evidence>
<dbReference type="InParanoid" id="Q9HJG1"/>
<feature type="transmembrane region" description="Helical" evidence="6">
    <location>
        <begin position="166"/>
        <end position="184"/>
    </location>
</feature>
<dbReference type="InterPro" id="IPR000620">
    <property type="entry name" value="EamA_dom"/>
</dbReference>
<dbReference type="eggNOG" id="arCOG00271">
    <property type="taxonomic scope" value="Archaea"/>
</dbReference>
<comment type="subcellular location">
    <subcellularLocation>
        <location evidence="1">Cell membrane</location>
        <topology evidence="1">Multi-pass membrane protein</topology>
    </subcellularLocation>
</comment>
<evidence type="ECO:0000256" key="3">
    <source>
        <dbReference type="ARBA" id="ARBA00022692"/>
    </source>
</evidence>
<feature type="transmembrane region" description="Helical" evidence="6">
    <location>
        <begin position="110"/>
        <end position="127"/>
    </location>
</feature>
<keyword evidence="3 6" id="KW-0812">Transmembrane</keyword>
<reference evidence="8 9" key="1">
    <citation type="journal article" date="2000" name="Nature">
        <title>The genome sequence of the thermoacidophilic scavenger Thermoplasma acidophilum.</title>
        <authorList>
            <person name="Ruepp A."/>
            <person name="Graml W."/>
            <person name="Santos-Martinez M.L."/>
            <person name="Koretke K.K."/>
            <person name="Volker C."/>
            <person name="Mewes H.W."/>
            <person name="Frishman D."/>
            <person name="Stocker S."/>
            <person name="Lupas A.N."/>
            <person name="Baumeister W."/>
        </authorList>
    </citation>
    <scope>NUCLEOTIDE SEQUENCE [LARGE SCALE GENOMIC DNA]</scope>
    <source>
        <strain evidence="9">ATCC 25905 / DSM 1728 / JCM 9062 / NBRC 15155 / AMRC-C165</strain>
    </source>
</reference>
<organism evidence="8 9">
    <name type="scientific">Thermoplasma acidophilum (strain ATCC 25905 / DSM 1728 / JCM 9062 / NBRC 15155 / AMRC-C165)</name>
    <dbReference type="NCBI Taxonomy" id="273075"/>
    <lineage>
        <taxon>Archaea</taxon>
        <taxon>Methanobacteriati</taxon>
        <taxon>Thermoplasmatota</taxon>
        <taxon>Thermoplasmata</taxon>
        <taxon>Thermoplasmatales</taxon>
        <taxon>Thermoplasmataceae</taxon>
        <taxon>Thermoplasma</taxon>
    </lineage>
</organism>
<name>Q9HJG1_THEAC</name>
<evidence type="ECO:0000256" key="1">
    <source>
        <dbReference type="ARBA" id="ARBA00004651"/>
    </source>
</evidence>
<dbReference type="SUPFAM" id="SSF103481">
    <property type="entry name" value="Multidrug resistance efflux transporter EmrE"/>
    <property type="match status" value="2"/>
</dbReference>
<evidence type="ECO:0000256" key="6">
    <source>
        <dbReference type="SAM" id="Phobius"/>
    </source>
</evidence>
<keyword evidence="9" id="KW-1185">Reference proteome</keyword>
<dbReference type="InterPro" id="IPR037185">
    <property type="entry name" value="EmrE-like"/>
</dbReference>
<dbReference type="Pfam" id="PF00892">
    <property type="entry name" value="EamA"/>
    <property type="match status" value="2"/>
</dbReference>
<feature type="transmembrane region" description="Helical" evidence="6">
    <location>
        <begin position="31"/>
        <end position="49"/>
    </location>
</feature>
<keyword evidence="2" id="KW-1003">Cell membrane</keyword>
<dbReference type="PaxDb" id="273075-Ta1008"/>
<feature type="domain" description="EamA" evidence="7">
    <location>
        <begin position="6"/>
        <end position="125"/>
    </location>
</feature>
<evidence type="ECO:0000256" key="2">
    <source>
        <dbReference type="ARBA" id="ARBA00022475"/>
    </source>
</evidence>
<evidence type="ECO:0000313" key="9">
    <source>
        <dbReference type="Proteomes" id="UP000001024"/>
    </source>
</evidence>
<keyword evidence="5 6" id="KW-0472">Membrane</keyword>
<dbReference type="GO" id="GO:0005886">
    <property type="term" value="C:plasma membrane"/>
    <property type="evidence" value="ECO:0007669"/>
    <property type="project" value="UniProtKB-SubCell"/>
</dbReference>
<protein>
    <submittedName>
        <fullName evidence="8">Conserved hypothetical membrane protein</fullName>
    </submittedName>
</protein>